<evidence type="ECO:0000313" key="2">
    <source>
        <dbReference type="EMBL" id="VWC31277.1"/>
    </source>
</evidence>
<sequence length="546" mass="62954">MRAAGRRRRSRHGLRRRHCRRRSRSRTRCRHGPRHGRLTARRAAGAHARLEREHAQQRHRETGIFVRRKAELRAADRGDLVEQLDLFGAQRLREAAQIGRLRPFVEHRAGRELRPRNPVQQAREILQRGGKRQAAQRHLVGDREDLRAAAGRERVEQAHHVGLVERAEHTRHRRFGHLVRGVRDRLVGQRQRIAHAALRGAREQAQRLRLERDLLFAEDPLEMRHDMPGRHLLQVELQAARQHGNGNLLRIGRREDELDVRRRLLERLQHRVERVVRQHVHFVDHVDLEARIDGRVHRALEQRSHFVDAAIARGVHLDVVDEAAFVDLAARAADTARLRRDAGFTVERFREDPRQRRLADAAGTGKQIGVMETPAVERVRERPDDVLLADERSEILRTPLACENLIGHREIVSATLRRADTRNGVDSRIARRASRARKRPAKRNDETHRRRRTNGRAAKRKTSGRNKNRPTNGARWKVTSPTLGTGGKRLWLLRSRPDQVHRPTMRGGPSRRILSPLQSQCDSLFATARPNHPGSRNRPASAAALL</sequence>
<dbReference type="AlphaFoldDB" id="A0A6P2RE48"/>
<feature type="compositionally biased region" description="Basic residues" evidence="1">
    <location>
        <begin position="449"/>
        <end position="468"/>
    </location>
</feature>
<feature type="region of interest" description="Disordered" evidence="1">
    <location>
        <begin position="423"/>
        <end position="483"/>
    </location>
</feature>
<proteinExistence type="predicted"/>
<protein>
    <submittedName>
        <fullName evidence="2">Uncharacterized protein</fullName>
    </submittedName>
</protein>
<feature type="region of interest" description="Disordered" evidence="1">
    <location>
        <begin position="1"/>
        <end position="37"/>
    </location>
</feature>
<reference evidence="2 3" key="1">
    <citation type="submission" date="2019-09" db="EMBL/GenBank/DDBJ databases">
        <authorList>
            <person name="Depoorter E."/>
        </authorList>
    </citation>
    <scope>NUCLEOTIDE SEQUENCE [LARGE SCALE GENOMIC DNA]</scope>
    <source>
        <strain evidence="2">LMG 26883</strain>
    </source>
</reference>
<evidence type="ECO:0000313" key="3">
    <source>
        <dbReference type="Proteomes" id="UP000494162"/>
    </source>
</evidence>
<organism evidence="2 3">
    <name type="scientific">Burkholderia pseudomultivorans</name>
    <dbReference type="NCBI Taxonomy" id="1207504"/>
    <lineage>
        <taxon>Bacteria</taxon>
        <taxon>Pseudomonadati</taxon>
        <taxon>Pseudomonadota</taxon>
        <taxon>Betaproteobacteria</taxon>
        <taxon>Burkholderiales</taxon>
        <taxon>Burkholderiaceae</taxon>
        <taxon>Burkholderia</taxon>
        <taxon>Burkholderia cepacia complex</taxon>
    </lineage>
</organism>
<feature type="compositionally biased region" description="Basic residues" evidence="1">
    <location>
        <begin position="430"/>
        <end position="441"/>
    </location>
</feature>
<evidence type="ECO:0000256" key="1">
    <source>
        <dbReference type="SAM" id="MobiDB-lite"/>
    </source>
</evidence>
<dbReference type="EMBL" id="CABVPP010000089">
    <property type="protein sequence ID" value="VWC31277.1"/>
    <property type="molecule type" value="Genomic_DNA"/>
</dbReference>
<name>A0A6P2RE48_9BURK</name>
<dbReference type="Proteomes" id="UP000494162">
    <property type="component" value="Unassembled WGS sequence"/>
</dbReference>
<feature type="region of interest" description="Disordered" evidence="1">
    <location>
        <begin position="527"/>
        <end position="546"/>
    </location>
</feature>
<accession>A0A6P2RE48</accession>
<gene>
    <name evidence="2" type="ORF">BPS26883_06424</name>
</gene>